<keyword evidence="2" id="KW-1185">Reference proteome</keyword>
<evidence type="ECO:0000313" key="2">
    <source>
        <dbReference type="Proteomes" id="UP001320876"/>
    </source>
</evidence>
<dbReference type="EMBL" id="JAPDDT010000014">
    <property type="protein sequence ID" value="MCW1925483.1"/>
    <property type="molecule type" value="Genomic_DNA"/>
</dbReference>
<evidence type="ECO:0000313" key="1">
    <source>
        <dbReference type="EMBL" id="MCW1925483.1"/>
    </source>
</evidence>
<comment type="caution">
    <text evidence="1">The sequence shown here is derived from an EMBL/GenBank/DDBJ whole genome shotgun (WGS) entry which is preliminary data.</text>
</comment>
<organism evidence="1 2">
    <name type="scientific">Luteolibacter arcticus</name>
    <dbReference type="NCBI Taxonomy" id="1581411"/>
    <lineage>
        <taxon>Bacteria</taxon>
        <taxon>Pseudomonadati</taxon>
        <taxon>Verrucomicrobiota</taxon>
        <taxon>Verrucomicrobiia</taxon>
        <taxon>Verrucomicrobiales</taxon>
        <taxon>Verrucomicrobiaceae</taxon>
        <taxon>Luteolibacter</taxon>
    </lineage>
</organism>
<dbReference type="Proteomes" id="UP001320876">
    <property type="component" value="Unassembled WGS sequence"/>
</dbReference>
<sequence>MKTALARGFQRGLTGSRGIRSKVFQIFFGSDFPAAAEKQSCRGPGKAASLAA</sequence>
<accession>A0ABT3GPM7</accession>
<gene>
    <name evidence="1" type="ORF">OKA05_23195</name>
</gene>
<name>A0ABT3GPM7_9BACT</name>
<reference evidence="1 2" key="1">
    <citation type="submission" date="2022-10" db="EMBL/GenBank/DDBJ databases">
        <title>Luteolibacter arcticus strain CCTCC AB 2014275, whole genome shotgun sequencing project.</title>
        <authorList>
            <person name="Zhao G."/>
            <person name="Shen L."/>
        </authorList>
    </citation>
    <scope>NUCLEOTIDE SEQUENCE [LARGE SCALE GENOMIC DNA]</scope>
    <source>
        <strain evidence="1 2">CCTCC AB 2014275</strain>
    </source>
</reference>
<dbReference type="RefSeq" id="WP_264489589.1">
    <property type="nucleotide sequence ID" value="NZ_JAPDDT010000014.1"/>
</dbReference>
<proteinExistence type="predicted"/>
<protein>
    <submittedName>
        <fullName evidence="1">Uncharacterized protein</fullName>
    </submittedName>
</protein>